<dbReference type="Gene3D" id="1.10.287.2460">
    <property type="match status" value="1"/>
</dbReference>
<evidence type="ECO:0000313" key="1">
    <source>
        <dbReference type="EnsemblMetazoa" id="GPAI022159-PA"/>
    </source>
</evidence>
<dbReference type="EnsemblMetazoa" id="GPAI022159-RA">
    <property type="protein sequence ID" value="GPAI022159-PA"/>
    <property type="gene ID" value="GPAI022159"/>
</dbReference>
<sequence length="146" mass="16272">MMNRVAPPGDDLNAASELAKCLSISPQIALNNDRDSVYSTVFDFNSLQQAMRNEISVLNGAITLTSVNKVSFIVCYGTQILFKLQLQKIDSETESPTKSYRPNCTTLSYSTLLCLSSLLDLLIQLIGEGRFEHIDGYDNENKIKDR</sequence>
<dbReference type="VEuPathDB" id="VectorBase:GPAI022159"/>
<reference evidence="1" key="2">
    <citation type="submission" date="2020-05" db="UniProtKB">
        <authorList>
            <consortium name="EnsemblMetazoa"/>
        </authorList>
    </citation>
    <scope>IDENTIFICATION</scope>
    <source>
        <strain evidence="1">IAEA</strain>
    </source>
</reference>
<organism evidence="1 2">
    <name type="scientific">Glossina pallidipes</name>
    <name type="common">Tsetse fly</name>
    <dbReference type="NCBI Taxonomy" id="7398"/>
    <lineage>
        <taxon>Eukaryota</taxon>
        <taxon>Metazoa</taxon>
        <taxon>Ecdysozoa</taxon>
        <taxon>Arthropoda</taxon>
        <taxon>Hexapoda</taxon>
        <taxon>Insecta</taxon>
        <taxon>Pterygota</taxon>
        <taxon>Neoptera</taxon>
        <taxon>Endopterygota</taxon>
        <taxon>Diptera</taxon>
        <taxon>Brachycera</taxon>
        <taxon>Muscomorpha</taxon>
        <taxon>Hippoboscoidea</taxon>
        <taxon>Glossinidae</taxon>
        <taxon>Glossina</taxon>
    </lineage>
</organism>
<dbReference type="Proteomes" id="UP000092445">
    <property type="component" value="Unassembled WGS sequence"/>
</dbReference>
<reference evidence="2" key="1">
    <citation type="submission" date="2014-03" db="EMBL/GenBank/DDBJ databases">
        <authorList>
            <person name="Aksoy S."/>
            <person name="Warren W."/>
            <person name="Wilson R.K."/>
        </authorList>
    </citation>
    <scope>NUCLEOTIDE SEQUENCE [LARGE SCALE GENOMIC DNA]</scope>
    <source>
        <strain evidence="2">IAEA</strain>
    </source>
</reference>
<accession>A0A1A9ZQS7</accession>
<evidence type="ECO:0000313" key="2">
    <source>
        <dbReference type="Proteomes" id="UP000092445"/>
    </source>
</evidence>
<dbReference type="STRING" id="7398.A0A1A9ZQS7"/>
<proteinExistence type="predicted"/>
<name>A0A1A9ZQS7_GLOPL</name>
<dbReference type="AlphaFoldDB" id="A0A1A9ZQS7"/>
<protein>
    <submittedName>
        <fullName evidence="1">Uncharacterized protein</fullName>
    </submittedName>
</protein>
<keyword evidence="2" id="KW-1185">Reference proteome</keyword>